<feature type="region of interest" description="Disordered" evidence="1">
    <location>
        <begin position="30"/>
        <end position="94"/>
    </location>
</feature>
<protein>
    <submittedName>
        <fullName evidence="2">Uncharacterized protein</fullName>
    </submittedName>
</protein>
<evidence type="ECO:0000256" key="1">
    <source>
        <dbReference type="SAM" id="MobiDB-lite"/>
    </source>
</evidence>
<organism evidence="2 3">
    <name type="scientific">Streptomyces bottropensis ATCC 25435</name>
    <dbReference type="NCBI Taxonomy" id="1054862"/>
    <lineage>
        <taxon>Bacteria</taxon>
        <taxon>Bacillati</taxon>
        <taxon>Actinomycetota</taxon>
        <taxon>Actinomycetes</taxon>
        <taxon>Kitasatosporales</taxon>
        <taxon>Streptomycetaceae</taxon>
        <taxon>Streptomyces</taxon>
    </lineage>
</organism>
<gene>
    <name evidence="2" type="ORF">SBD_0141</name>
</gene>
<accession>M3FYW5</accession>
<evidence type="ECO:0000313" key="2">
    <source>
        <dbReference type="EMBL" id="EMF57469.1"/>
    </source>
</evidence>
<dbReference type="Proteomes" id="UP000030760">
    <property type="component" value="Unassembled WGS sequence"/>
</dbReference>
<proteinExistence type="predicted"/>
<name>M3FYW5_9ACTN</name>
<sequence length="94" mass="10427">MDVPPPGHRDRHRYAIDDWAVGIVPLDQVARTPATPSAKDPVDQGCRRSSTKTPALALTSRSRRLREPTGEHHNRNGFSPGEDEKYLGPLISVF</sequence>
<evidence type="ECO:0000313" key="3">
    <source>
        <dbReference type="Proteomes" id="UP000030760"/>
    </source>
</evidence>
<reference evidence="3" key="1">
    <citation type="journal article" date="2013" name="Genome Announc.">
        <title>Draft Genome Sequence of Streptomyces bottropensis ATCC 25435, a Bottromycin-Producing Actinomycete.</title>
        <authorList>
            <person name="Zhang H."/>
            <person name="Zhou W."/>
            <person name="Zhuang Y."/>
            <person name="Liang X."/>
            <person name="Liu T."/>
        </authorList>
    </citation>
    <scope>NUCLEOTIDE SEQUENCE [LARGE SCALE GENOMIC DNA]</scope>
    <source>
        <strain evidence="3">ATCC 25435</strain>
    </source>
</reference>
<feature type="compositionally biased region" description="Basic and acidic residues" evidence="1">
    <location>
        <begin position="65"/>
        <end position="74"/>
    </location>
</feature>
<dbReference type="EMBL" id="KB405056">
    <property type="protein sequence ID" value="EMF57469.1"/>
    <property type="molecule type" value="Genomic_DNA"/>
</dbReference>
<dbReference type="AlphaFoldDB" id="M3FYW5"/>